<gene>
    <name evidence="3" type="ORF">FHS89_002416</name>
</gene>
<name>A0A840X3H4_9RHOB</name>
<evidence type="ECO:0000313" key="4">
    <source>
        <dbReference type="Proteomes" id="UP000553766"/>
    </source>
</evidence>
<dbReference type="EMBL" id="JACIJS010000007">
    <property type="protein sequence ID" value="MBB5516385.1"/>
    <property type="molecule type" value="Genomic_DNA"/>
</dbReference>
<dbReference type="PANTHER" id="PTHR43540">
    <property type="entry name" value="PEROXYUREIDOACRYLATE/UREIDOACRYLATE AMIDOHYDROLASE-RELATED"/>
    <property type="match status" value="1"/>
</dbReference>
<dbReference type="InterPro" id="IPR000868">
    <property type="entry name" value="Isochorismatase-like_dom"/>
</dbReference>
<dbReference type="CDD" id="cd01014">
    <property type="entry name" value="nicotinamidase_related"/>
    <property type="match status" value="1"/>
</dbReference>
<dbReference type="AlphaFoldDB" id="A0A840X3H4"/>
<dbReference type="Gene3D" id="3.40.50.850">
    <property type="entry name" value="Isochorismatase-like"/>
    <property type="match status" value="1"/>
</dbReference>
<protein>
    <submittedName>
        <fullName evidence="3">Nicotinamidase-related amidase</fullName>
    </submittedName>
</protein>
<keyword evidence="4" id="KW-1185">Reference proteome</keyword>
<dbReference type="InterPro" id="IPR036380">
    <property type="entry name" value="Isochorismatase-like_sf"/>
</dbReference>
<dbReference type="RefSeq" id="WP_184011950.1">
    <property type="nucleotide sequence ID" value="NZ_JACIJS010000007.1"/>
</dbReference>
<accession>A0A840X3H4</accession>
<evidence type="ECO:0000259" key="2">
    <source>
        <dbReference type="Pfam" id="PF00857"/>
    </source>
</evidence>
<dbReference type="PANTHER" id="PTHR43540:SF1">
    <property type="entry name" value="ISOCHORISMATASE HYDROLASE"/>
    <property type="match status" value="1"/>
</dbReference>
<dbReference type="Proteomes" id="UP000553766">
    <property type="component" value="Unassembled WGS sequence"/>
</dbReference>
<proteinExistence type="predicted"/>
<dbReference type="GO" id="GO:0016787">
    <property type="term" value="F:hydrolase activity"/>
    <property type="evidence" value="ECO:0007669"/>
    <property type="project" value="UniProtKB-KW"/>
</dbReference>
<feature type="domain" description="Isochorismatase-like" evidence="2">
    <location>
        <begin position="4"/>
        <end position="178"/>
    </location>
</feature>
<dbReference type="InterPro" id="IPR050272">
    <property type="entry name" value="Isochorismatase-like_hydrls"/>
</dbReference>
<reference evidence="3 4" key="1">
    <citation type="submission" date="2020-08" db="EMBL/GenBank/DDBJ databases">
        <title>Genomic Encyclopedia of Type Strains, Phase IV (KMG-IV): sequencing the most valuable type-strain genomes for metagenomic binning, comparative biology and taxonomic classification.</title>
        <authorList>
            <person name="Goeker M."/>
        </authorList>
    </citation>
    <scope>NUCLEOTIDE SEQUENCE [LARGE SCALE GENOMIC DNA]</scope>
    <source>
        <strain evidence="3 4">DSM 103377</strain>
    </source>
</reference>
<keyword evidence="1" id="KW-0378">Hydrolase</keyword>
<dbReference type="Pfam" id="PF00857">
    <property type="entry name" value="Isochorismatase"/>
    <property type="match status" value="1"/>
</dbReference>
<evidence type="ECO:0000256" key="1">
    <source>
        <dbReference type="ARBA" id="ARBA00022801"/>
    </source>
</evidence>
<sequence length="183" mass="19624">MTATLILVDIQKGMDVSDYWGPRNNPDAEQRAADLLHHWRAQNWPVIHVRHDSTNPKSPLQGPGIEIKDEVAPLPHEPVLTKSVNSGFIGTDLEARLRNADATDLVICGITTPHCVSTTVRMAANLGFTVQVAADACATFAAAANTSFDDGPSPTAEEVHRAALSHLHTEFATVTTSDKIIAG</sequence>
<evidence type="ECO:0000313" key="3">
    <source>
        <dbReference type="EMBL" id="MBB5516385.1"/>
    </source>
</evidence>
<organism evidence="3 4">
    <name type="scientific">Rubricella aquisinus</name>
    <dbReference type="NCBI Taxonomy" id="2028108"/>
    <lineage>
        <taxon>Bacteria</taxon>
        <taxon>Pseudomonadati</taxon>
        <taxon>Pseudomonadota</taxon>
        <taxon>Alphaproteobacteria</taxon>
        <taxon>Rhodobacterales</taxon>
        <taxon>Paracoccaceae</taxon>
        <taxon>Rubricella</taxon>
    </lineage>
</organism>
<comment type="caution">
    <text evidence="3">The sequence shown here is derived from an EMBL/GenBank/DDBJ whole genome shotgun (WGS) entry which is preliminary data.</text>
</comment>
<dbReference type="SUPFAM" id="SSF52499">
    <property type="entry name" value="Isochorismatase-like hydrolases"/>
    <property type="match status" value="1"/>
</dbReference>